<dbReference type="Proteomes" id="UP000219167">
    <property type="component" value="Unassembled WGS sequence"/>
</dbReference>
<accession>A0A285U1A6</accession>
<feature type="domain" description="Bacteriophage phiJL001 Gp84 C-terminal" evidence="1">
    <location>
        <begin position="196"/>
        <end position="272"/>
    </location>
</feature>
<evidence type="ECO:0000259" key="1">
    <source>
        <dbReference type="Pfam" id="PF09356"/>
    </source>
</evidence>
<protein>
    <submittedName>
        <fullName evidence="2">Uncharacterized phage protein (TIGR02218 family)</fullName>
    </submittedName>
</protein>
<dbReference type="RefSeq" id="WP_097135970.1">
    <property type="nucleotide sequence ID" value="NZ_OBQD01000001.1"/>
</dbReference>
<dbReference type="OrthoDB" id="1633386at2"/>
<dbReference type="InterPro" id="IPR011928">
    <property type="entry name" value="Phage_phiJL001_Gp84"/>
</dbReference>
<proteinExistence type="predicted"/>
<evidence type="ECO:0000313" key="3">
    <source>
        <dbReference type="Proteomes" id="UP000219167"/>
    </source>
</evidence>
<sequence>MRQIPADLAVHLLNDATTLCQCWRLTRRDGAVLGFTEHDRDLAFAGLTFHAASGFQASDAEAGSGLAAEASEIAGGFSSSAISEADLVAGRYDGAQVEVFLVDWQEPARRMLLRTGEIGEVTRAGAAFRAELRRMTHALDQVKGRIYGHRCDAILGDARCGVALETGELRADGVVTEVLDERRLRVSGLDGFATRFFRYGVLTFAGGENAGLSADVEDHRKADHAVELTLWLPMALPIAAGDGFSVVAGCDKSFATCRAKFQNHLNFRGFPFHGLGHFVEKRMYGTLMESFGQRVMAF</sequence>
<dbReference type="Pfam" id="PF09356">
    <property type="entry name" value="Phage_BR0599"/>
    <property type="match status" value="1"/>
</dbReference>
<dbReference type="InterPro" id="IPR018964">
    <property type="entry name" value="Phage_phiJL001_Gp84_C"/>
</dbReference>
<dbReference type="EMBL" id="OBQD01000001">
    <property type="protein sequence ID" value="SOC35612.1"/>
    <property type="molecule type" value="Genomic_DNA"/>
</dbReference>
<dbReference type="NCBIfam" id="TIGR02218">
    <property type="entry name" value="phg_TIGR02218"/>
    <property type="match status" value="1"/>
</dbReference>
<reference evidence="2 3" key="1">
    <citation type="submission" date="2017-08" db="EMBL/GenBank/DDBJ databases">
        <authorList>
            <person name="de Groot N.N."/>
        </authorList>
    </citation>
    <scope>NUCLEOTIDE SEQUENCE [LARGE SCALE GENOMIC DNA]</scope>
    <source>
        <strain evidence="2 3">JC85</strain>
    </source>
</reference>
<dbReference type="AlphaFoldDB" id="A0A285U1A6"/>
<keyword evidence="3" id="KW-1185">Reference proteome</keyword>
<name>A0A285U1A6_9HYPH</name>
<dbReference type="Pfam" id="PF09931">
    <property type="entry name" value="Phage_phiJL001_Gp84_N"/>
    <property type="match status" value="1"/>
</dbReference>
<evidence type="ECO:0000313" key="2">
    <source>
        <dbReference type="EMBL" id="SOC35612.1"/>
    </source>
</evidence>
<organism evidence="2 3">
    <name type="scientific">Rhizobium subbaraonis</name>
    <dbReference type="NCBI Taxonomy" id="908946"/>
    <lineage>
        <taxon>Bacteria</taxon>
        <taxon>Pseudomonadati</taxon>
        <taxon>Pseudomonadota</taxon>
        <taxon>Alphaproteobacteria</taxon>
        <taxon>Hyphomicrobiales</taxon>
        <taxon>Rhizobiaceae</taxon>
        <taxon>Rhizobium/Agrobacterium group</taxon>
        <taxon>Rhizobium</taxon>
    </lineage>
</organism>
<gene>
    <name evidence="2" type="ORF">SAMN05892877_101443</name>
</gene>